<evidence type="ECO:0000313" key="2">
    <source>
        <dbReference type="Proteomes" id="UP000626786"/>
    </source>
</evidence>
<gene>
    <name evidence="1" type="ORF">H9649_07620</name>
</gene>
<dbReference type="SUPFAM" id="SSF161266">
    <property type="entry name" value="Gam-like"/>
    <property type="match status" value="1"/>
</dbReference>
<name>A0ABR8U8U1_9BACL</name>
<reference evidence="1 2" key="1">
    <citation type="submission" date="2020-08" db="EMBL/GenBank/DDBJ databases">
        <title>A Genomic Blueprint of the Chicken Gut Microbiome.</title>
        <authorList>
            <person name="Gilroy R."/>
            <person name="Ravi A."/>
            <person name="Getino M."/>
            <person name="Pursley I."/>
            <person name="Horton D.L."/>
            <person name="Alikhan N.-F."/>
            <person name="Baker D."/>
            <person name="Gharbi K."/>
            <person name="Hall N."/>
            <person name="Watson M."/>
            <person name="Adriaenssens E.M."/>
            <person name="Foster-Nyarko E."/>
            <person name="Jarju S."/>
            <person name="Secka A."/>
            <person name="Antonio M."/>
            <person name="Oren A."/>
            <person name="Chaudhuri R."/>
            <person name="La Ragione R.M."/>
            <person name="Hildebrand F."/>
            <person name="Pallen M.J."/>
        </authorList>
    </citation>
    <scope>NUCLEOTIDE SEQUENCE [LARGE SCALE GENOMIC DNA]</scope>
    <source>
        <strain evidence="1 2">Sa2YVA2</strain>
    </source>
</reference>
<proteinExistence type="predicted"/>
<dbReference type="InterPro" id="IPR009951">
    <property type="entry name" value="Host-nuc_inhib_Gam"/>
</dbReference>
<accession>A0ABR8U8U1</accession>
<comment type="caution">
    <text evidence="1">The sequence shown here is derived from an EMBL/GenBank/DDBJ whole genome shotgun (WGS) entry which is preliminary data.</text>
</comment>
<dbReference type="EMBL" id="JACSQN010000005">
    <property type="protein sequence ID" value="MBD7984443.1"/>
    <property type="molecule type" value="Genomic_DNA"/>
</dbReference>
<dbReference type="RefSeq" id="WP_191694130.1">
    <property type="nucleotide sequence ID" value="NZ_JACSQN010000005.1"/>
</dbReference>
<organism evidence="1 2">
    <name type="scientific">Sporosarcina quadrami</name>
    <dbReference type="NCBI Taxonomy" id="2762234"/>
    <lineage>
        <taxon>Bacteria</taxon>
        <taxon>Bacillati</taxon>
        <taxon>Bacillota</taxon>
        <taxon>Bacilli</taxon>
        <taxon>Bacillales</taxon>
        <taxon>Caryophanaceae</taxon>
        <taxon>Sporosarcina</taxon>
    </lineage>
</organism>
<dbReference type="Pfam" id="PF07352">
    <property type="entry name" value="Phage_Mu_Gam"/>
    <property type="match status" value="1"/>
</dbReference>
<dbReference type="Proteomes" id="UP000626786">
    <property type="component" value="Unassembled WGS sequence"/>
</dbReference>
<sequence length="168" mass="19400">MEEKQQFEITDLQSLSWVFRKILAPAKKRIAENEKLANDEIERVKKWLEEVNKSDELEVEYWSHRIHDYHQYQLLHGSGDKTLSTPYGKSKSTTSKAQPELADKDVLLSFIKENQYTEFLKIEESAKWGDLKKTLTIAGNNVVDANGQIVEGVKIKPETTTFKLEVSE</sequence>
<evidence type="ECO:0000313" key="1">
    <source>
        <dbReference type="EMBL" id="MBD7984443.1"/>
    </source>
</evidence>
<protein>
    <submittedName>
        <fullName evidence="1">Host-nuclease inhibitor Gam family protein</fullName>
    </submittedName>
</protein>
<keyword evidence="2" id="KW-1185">Reference proteome</keyword>